<dbReference type="VEuPathDB" id="AmoebaDB:EIN_228340"/>
<dbReference type="EMBL" id="KB206756">
    <property type="protein sequence ID" value="ELP88371.1"/>
    <property type="molecule type" value="Genomic_DNA"/>
</dbReference>
<feature type="compositionally biased region" description="Polar residues" evidence="1">
    <location>
        <begin position="220"/>
        <end position="230"/>
    </location>
</feature>
<dbReference type="AlphaFoldDB" id="A0A0A1U2S3"/>
<dbReference type="InterPro" id="IPR019448">
    <property type="entry name" value="NT-C2"/>
</dbReference>
<evidence type="ECO:0000313" key="3">
    <source>
        <dbReference type="EMBL" id="ELP88371.1"/>
    </source>
</evidence>
<sequence>MLKNLTCKQEKLTVTLTVLGIEVGPKADTSKQTILHVTRNDVDRKTAIEVNKPMSYSVSFTGTFFVSKDSVKEKDLTLTLFLKSDPKVCGSAVVNVSEYVNQLEVAQNFSRRILFFGAMYTLKLQITIAPLGGASLSALSQNTTQPRCPSIRNSSPRTPLKIELRQTRSSSTLTTSTVSRDEGMVRGLLSPRFKNLELSESLSDPQTSPHNTPGPRTPRGISTHNSSSSMARVIRTNKTPGLEDYMNRQVSPVNEHVTTFLKDLDSFDNIMILDENWKTSKTPLLFQIVWTTIKSNKLLDNNFNILTKALLQLSHKCKDDFLPPKTLGYLCSTLCWVGSFLVQSLENERNEKAQSALETTKSGIVECFVVMFDRFSKTVQNETKKWLTQQENAEILVNVTEKLIVTTELCYFPRDIFEEILGEIEKILNTEIVNVIVDGEETTEETGLYCQLAIGQMQEKFYKRKFNADFVLIKELSSILMLQNKDVLGQPGANEICPHFSNELLYKILLNLQKKQKGDKIKAELLNKLQRERGYMTFYNNIFILTKKEKLGNVLTISQKESEVLLPLSEIELRFKERKYLEENVFN</sequence>
<proteinExistence type="predicted"/>
<dbReference type="RefSeq" id="XP_004255142.1">
    <property type="nucleotide sequence ID" value="XM_004255094.1"/>
</dbReference>
<dbReference type="KEGG" id="eiv:EIN_228340"/>
<reference evidence="3 4" key="1">
    <citation type="submission" date="2012-10" db="EMBL/GenBank/DDBJ databases">
        <authorList>
            <person name="Zafar N."/>
            <person name="Inman J."/>
            <person name="Hall N."/>
            <person name="Lorenzi H."/>
            <person name="Caler E."/>
        </authorList>
    </citation>
    <scope>NUCLEOTIDE SEQUENCE [LARGE SCALE GENOMIC DNA]</scope>
    <source>
        <strain evidence="3 4">IP1</strain>
    </source>
</reference>
<gene>
    <name evidence="3" type="ORF">EIN_228340</name>
</gene>
<keyword evidence="4" id="KW-1185">Reference proteome</keyword>
<protein>
    <recommendedName>
        <fullName evidence="2">C2 NT-type domain-containing protein</fullName>
    </recommendedName>
</protein>
<dbReference type="Proteomes" id="UP000014680">
    <property type="component" value="Unassembled WGS sequence"/>
</dbReference>
<organism evidence="3 4">
    <name type="scientific">Entamoeba invadens IP1</name>
    <dbReference type="NCBI Taxonomy" id="370355"/>
    <lineage>
        <taxon>Eukaryota</taxon>
        <taxon>Amoebozoa</taxon>
        <taxon>Evosea</taxon>
        <taxon>Archamoebae</taxon>
        <taxon>Mastigamoebida</taxon>
        <taxon>Entamoebidae</taxon>
        <taxon>Entamoeba</taxon>
    </lineage>
</organism>
<accession>A0A0A1U2S3</accession>
<dbReference type="OMA" id="QITNIWL"/>
<feature type="domain" description="C2 NT-type" evidence="2">
    <location>
        <begin position="56"/>
        <end position="128"/>
    </location>
</feature>
<feature type="region of interest" description="Disordered" evidence="1">
    <location>
        <begin position="199"/>
        <end position="232"/>
    </location>
</feature>
<dbReference type="Pfam" id="PF10358">
    <property type="entry name" value="NT-C2"/>
    <property type="match status" value="1"/>
</dbReference>
<dbReference type="GeneID" id="14887060"/>
<evidence type="ECO:0000313" key="4">
    <source>
        <dbReference type="Proteomes" id="UP000014680"/>
    </source>
</evidence>
<feature type="compositionally biased region" description="Polar residues" evidence="1">
    <location>
        <begin position="199"/>
        <end position="211"/>
    </location>
</feature>
<evidence type="ECO:0000259" key="2">
    <source>
        <dbReference type="Pfam" id="PF10358"/>
    </source>
</evidence>
<dbReference type="OrthoDB" id="28161at2759"/>
<evidence type="ECO:0000256" key="1">
    <source>
        <dbReference type="SAM" id="MobiDB-lite"/>
    </source>
</evidence>
<name>A0A0A1U2S3_ENTIV</name>